<dbReference type="InterPro" id="IPR020568">
    <property type="entry name" value="Ribosomal_Su5_D2-typ_SF"/>
</dbReference>
<accession>A0A1I3SDA0</accession>
<gene>
    <name evidence="1" type="ORF">SAMN04487893_1101</name>
</gene>
<evidence type="ECO:0000313" key="1">
    <source>
        <dbReference type="EMBL" id="SFJ55521.1"/>
    </source>
</evidence>
<organism evidence="1 2">
    <name type="scientific">Myroides guanonis</name>
    <dbReference type="NCBI Taxonomy" id="1150112"/>
    <lineage>
        <taxon>Bacteria</taxon>
        <taxon>Pseudomonadati</taxon>
        <taxon>Bacteroidota</taxon>
        <taxon>Flavobacteriia</taxon>
        <taxon>Flavobacteriales</taxon>
        <taxon>Flavobacteriaceae</taxon>
        <taxon>Myroides</taxon>
    </lineage>
</organism>
<evidence type="ECO:0000313" key="2">
    <source>
        <dbReference type="Proteomes" id="UP000243887"/>
    </source>
</evidence>
<dbReference type="AlphaFoldDB" id="A0A1I3SDA0"/>
<keyword evidence="1" id="KW-0808">Transferase</keyword>
<keyword evidence="1" id="KW-0418">Kinase</keyword>
<sequence length="312" mass="35083">MEKRFYSNGKLLISAEYVVLDGVKALALPTVGGQDLCVIPLEEPIVHWTSYDVDGTVWLDETILLDEVTALEGEVNPMMSESKNPFYATLLSVLQTAHLMNPELLSSGSGFRVETHLSFPRLWGLGTSSTWINNVAQWFEVDAFELLERSFGGSGYDIACAQHNTPITYRRTENKPEIVSVDFNPPFADNLFFVYLNQKQSSKEAIQKYREKKNHLSDVFSSIEKLTDELLLCSDLMNFQELLLKHEAYLKVILEQDTVQELLFSDFSGTIKSLGAWGGDFVLVASESNPTPYFVAKGYTTVIPYSKMILSC</sequence>
<dbReference type="InterPro" id="IPR047765">
    <property type="entry name" value="GHMP_GYDIA-like"/>
</dbReference>
<dbReference type="Gene3D" id="3.30.230.10">
    <property type="match status" value="1"/>
</dbReference>
<name>A0A1I3SDA0_9FLAO</name>
<protein>
    <submittedName>
        <fullName evidence="1">Mevalonate kinase</fullName>
    </submittedName>
</protein>
<dbReference type="RefSeq" id="WP_090679458.1">
    <property type="nucleotide sequence ID" value="NZ_FORU01000010.1"/>
</dbReference>
<dbReference type="EMBL" id="FORU01000010">
    <property type="protein sequence ID" value="SFJ55521.1"/>
    <property type="molecule type" value="Genomic_DNA"/>
</dbReference>
<dbReference type="InterPro" id="IPR014721">
    <property type="entry name" value="Ribsml_uS5_D2-typ_fold_subgr"/>
</dbReference>
<keyword evidence="2" id="KW-1185">Reference proteome</keyword>
<dbReference type="SUPFAM" id="SSF54211">
    <property type="entry name" value="Ribosomal protein S5 domain 2-like"/>
    <property type="match status" value="1"/>
</dbReference>
<dbReference type="OrthoDB" id="5288719at2"/>
<dbReference type="STRING" id="1150112.SAMN04487893_1101"/>
<dbReference type="NCBIfam" id="NF040656">
    <property type="entry name" value="GHMP_GYDIA"/>
    <property type="match status" value="1"/>
</dbReference>
<reference evidence="2" key="1">
    <citation type="submission" date="2016-10" db="EMBL/GenBank/DDBJ databases">
        <authorList>
            <person name="Varghese N."/>
            <person name="Submissions S."/>
        </authorList>
    </citation>
    <scope>NUCLEOTIDE SEQUENCE [LARGE SCALE GENOMIC DNA]</scope>
    <source>
        <strain evidence="2">DSM 26542</strain>
    </source>
</reference>
<dbReference type="Proteomes" id="UP000243887">
    <property type="component" value="Unassembled WGS sequence"/>
</dbReference>
<proteinExistence type="predicted"/>
<dbReference type="GO" id="GO:0016301">
    <property type="term" value="F:kinase activity"/>
    <property type="evidence" value="ECO:0007669"/>
    <property type="project" value="UniProtKB-KW"/>
</dbReference>